<name>A0AAV2HAL7_LYMST</name>
<evidence type="ECO:0000256" key="1">
    <source>
        <dbReference type="SAM" id="Phobius"/>
    </source>
</evidence>
<protein>
    <submittedName>
        <fullName evidence="2">Uncharacterized protein</fullName>
    </submittedName>
</protein>
<accession>A0AAV2HAL7</accession>
<keyword evidence="1" id="KW-1133">Transmembrane helix</keyword>
<comment type="caution">
    <text evidence="2">The sequence shown here is derived from an EMBL/GenBank/DDBJ whole genome shotgun (WGS) entry which is preliminary data.</text>
</comment>
<evidence type="ECO:0000313" key="3">
    <source>
        <dbReference type="Proteomes" id="UP001497497"/>
    </source>
</evidence>
<reference evidence="2 3" key="1">
    <citation type="submission" date="2024-04" db="EMBL/GenBank/DDBJ databases">
        <authorList>
            <consortium name="Genoscope - CEA"/>
            <person name="William W."/>
        </authorList>
    </citation>
    <scope>NUCLEOTIDE SEQUENCE [LARGE SCALE GENOMIC DNA]</scope>
</reference>
<keyword evidence="1" id="KW-0472">Membrane</keyword>
<evidence type="ECO:0000313" key="2">
    <source>
        <dbReference type="EMBL" id="CAL1530267.1"/>
    </source>
</evidence>
<organism evidence="2 3">
    <name type="scientific">Lymnaea stagnalis</name>
    <name type="common">Great pond snail</name>
    <name type="synonym">Helix stagnalis</name>
    <dbReference type="NCBI Taxonomy" id="6523"/>
    <lineage>
        <taxon>Eukaryota</taxon>
        <taxon>Metazoa</taxon>
        <taxon>Spiralia</taxon>
        <taxon>Lophotrochozoa</taxon>
        <taxon>Mollusca</taxon>
        <taxon>Gastropoda</taxon>
        <taxon>Heterobranchia</taxon>
        <taxon>Euthyneura</taxon>
        <taxon>Panpulmonata</taxon>
        <taxon>Hygrophila</taxon>
        <taxon>Lymnaeoidea</taxon>
        <taxon>Lymnaeidae</taxon>
        <taxon>Lymnaea</taxon>
    </lineage>
</organism>
<dbReference type="EMBL" id="CAXITT010000065">
    <property type="protein sequence ID" value="CAL1530267.1"/>
    <property type="molecule type" value="Genomic_DNA"/>
</dbReference>
<dbReference type="Proteomes" id="UP001497497">
    <property type="component" value="Unassembled WGS sequence"/>
</dbReference>
<proteinExistence type="predicted"/>
<feature type="transmembrane region" description="Helical" evidence="1">
    <location>
        <begin position="21"/>
        <end position="42"/>
    </location>
</feature>
<sequence length="70" mass="7967">MVLLNLYLFIAPLVIRPRLEYVYVATGLFGGGLLLYVTLIHLRLTLPFYDKLVTWTQLVLEVCPSAKSVQ</sequence>
<keyword evidence="3" id="KW-1185">Reference proteome</keyword>
<dbReference type="AlphaFoldDB" id="A0AAV2HAL7"/>
<gene>
    <name evidence="2" type="ORF">GSLYS_00004400001</name>
</gene>
<keyword evidence="1" id="KW-0812">Transmembrane</keyword>